<accession>A0A8B9V3C9</accession>
<dbReference type="Ensembl" id="ENSAZOT00000017025.1">
    <property type="protein sequence ID" value="ENSAZOP00000015836.1"/>
    <property type="gene ID" value="ENSAZOG00000010279.1"/>
</dbReference>
<dbReference type="EC" id="3.1.3.16" evidence="6"/>
<dbReference type="GO" id="GO:0043409">
    <property type="term" value="P:negative regulation of MAPK cascade"/>
    <property type="evidence" value="ECO:0007669"/>
    <property type="project" value="TreeGrafter"/>
</dbReference>
<keyword evidence="4 6" id="KW-0378">Hydrolase</keyword>
<name>A0A8B9V3C9_9AVES</name>
<evidence type="ECO:0000256" key="3">
    <source>
        <dbReference type="ARBA" id="ARBA00022737"/>
    </source>
</evidence>
<dbReference type="Gene3D" id="3.60.21.10">
    <property type="match status" value="1"/>
</dbReference>
<dbReference type="CDD" id="cd23767">
    <property type="entry name" value="IQCD"/>
    <property type="match status" value="1"/>
</dbReference>
<sequence>MKGCFPLSTASFKAAVLIQRWYRRYVARLEMRRRCTWRIFQSIEYACEQDQIKLHNFFSYLMDHFTGESFKEAELEKYCDYESMEVPDSYTGPHLSFPLLPDHATALLEAFKQKQQLHARYVLNLLHETRKHLKQLPNISHVSTCYSEEVTVCGDLHGQLDDLFLIFYKNGLPSPSKSYVFNGDFVDRGKQSLEILIILFTFLLIYPKEVHLNRGNHEDHMVNLRYGFCVGLITMSVHGKKILKMIQNVFCWLPLATLIDQKVLIIHGGVSDTTDLDMLEKIQRNKVGFISSRQHELFQSFQILDILWSDPMPQEGCRENKVRGGGCYFGPDVTGFVKYIQNL</sequence>
<proteinExistence type="inferred from homology"/>
<evidence type="ECO:0000256" key="2">
    <source>
        <dbReference type="ARBA" id="ARBA00022723"/>
    </source>
</evidence>
<reference evidence="8" key="2">
    <citation type="submission" date="2025-09" db="UniProtKB">
        <authorList>
            <consortium name="Ensembl"/>
        </authorList>
    </citation>
    <scope>IDENTIFICATION</scope>
</reference>
<keyword evidence="5" id="KW-0464">Manganese</keyword>
<dbReference type="InterPro" id="IPR051134">
    <property type="entry name" value="PPP_phosphatase"/>
</dbReference>
<dbReference type="SUPFAM" id="SSF56300">
    <property type="entry name" value="Metallo-dependent phosphatases"/>
    <property type="match status" value="1"/>
</dbReference>
<dbReference type="GO" id="GO:0004722">
    <property type="term" value="F:protein serine/threonine phosphatase activity"/>
    <property type="evidence" value="ECO:0007669"/>
    <property type="project" value="UniProtKB-EC"/>
</dbReference>
<dbReference type="PANTHER" id="PTHR45668:SF2">
    <property type="entry name" value="SERINE_THREONINE-PROTEIN PHOSPHATASE WITH EF-HANDS 2"/>
    <property type="match status" value="1"/>
</dbReference>
<protein>
    <recommendedName>
        <fullName evidence="6">Serine/threonine-protein phosphatase</fullName>
        <ecNumber evidence="6">3.1.3.16</ecNumber>
    </recommendedName>
</protein>
<dbReference type="Pfam" id="PF08321">
    <property type="entry name" value="PPP5"/>
    <property type="match status" value="1"/>
</dbReference>
<keyword evidence="3" id="KW-0677">Repeat</keyword>
<dbReference type="GO" id="GO:0046872">
    <property type="term" value="F:metal ion binding"/>
    <property type="evidence" value="ECO:0007669"/>
    <property type="project" value="UniProtKB-KW"/>
</dbReference>
<dbReference type="InterPro" id="IPR000048">
    <property type="entry name" value="IQ_motif_EF-hand-BS"/>
</dbReference>
<dbReference type="PROSITE" id="PS00125">
    <property type="entry name" value="SER_THR_PHOSPHATASE"/>
    <property type="match status" value="1"/>
</dbReference>
<dbReference type="PROSITE" id="PS50096">
    <property type="entry name" value="IQ"/>
    <property type="match status" value="1"/>
</dbReference>
<dbReference type="PRINTS" id="PR00114">
    <property type="entry name" value="STPHPHTASE"/>
</dbReference>
<dbReference type="InterPro" id="IPR004843">
    <property type="entry name" value="Calcineurin-like_PHP"/>
</dbReference>
<dbReference type="AlphaFoldDB" id="A0A8B9V3C9"/>
<feature type="domain" description="Serine/threonine specific protein phosphatases" evidence="7">
    <location>
        <begin position="213"/>
        <end position="218"/>
    </location>
</feature>
<evidence type="ECO:0000256" key="5">
    <source>
        <dbReference type="ARBA" id="ARBA00023211"/>
    </source>
</evidence>
<dbReference type="Proteomes" id="UP000694549">
    <property type="component" value="Unplaced"/>
</dbReference>
<reference evidence="8" key="1">
    <citation type="submission" date="2025-08" db="UniProtKB">
        <authorList>
            <consortium name="Ensembl"/>
        </authorList>
    </citation>
    <scope>IDENTIFICATION</scope>
</reference>
<keyword evidence="9" id="KW-1185">Reference proteome</keyword>
<dbReference type="SMART" id="SM00156">
    <property type="entry name" value="PP2Ac"/>
    <property type="match status" value="1"/>
</dbReference>
<dbReference type="Pfam" id="PF00612">
    <property type="entry name" value="IQ"/>
    <property type="match status" value="1"/>
</dbReference>
<comment type="similarity">
    <text evidence="6">Belongs to the PPP phosphatase family.</text>
</comment>
<comment type="cofactor">
    <cofactor evidence="1">
        <name>Mn(2+)</name>
        <dbReference type="ChEBI" id="CHEBI:29035"/>
    </cofactor>
</comment>
<dbReference type="GO" id="GO:0051879">
    <property type="term" value="F:Hsp90 protein binding"/>
    <property type="evidence" value="ECO:0007669"/>
    <property type="project" value="TreeGrafter"/>
</dbReference>
<keyword evidence="2" id="KW-0479">Metal-binding</keyword>
<dbReference type="InterPro" id="IPR029052">
    <property type="entry name" value="Metallo-depent_PP-like"/>
</dbReference>
<evidence type="ECO:0000256" key="6">
    <source>
        <dbReference type="RuleBase" id="RU004273"/>
    </source>
</evidence>
<comment type="catalytic activity">
    <reaction evidence="6">
        <text>O-phospho-L-threonyl-[protein] + H2O = L-threonyl-[protein] + phosphate</text>
        <dbReference type="Rhea" id="RHEA:47004"/>
        <dbReference type="Rhea" id="RHEA-COMP:11060"/>
        <dbReference type="Rhea" id="RHEA-COMP:11605"/>
        <dbReference type="ChEBI" id="CHEBI:15377"/>
        <dbReference type="ChEBI" id="CHEBI:30013"/>
        <dbReference type="ChEBI" id="CHEBI:43474"/>
        <dbReference type="ChEBI" id="CHEBI:61977"/>
        <dbReference type="EC" id="3.1.3.16"/>
    </reaction>
</comment>
<evidence type="ECO:0000313" key="8">
    <source>
        <dbReference type="Ensembl" id="ENSAZOP00000015836.1"/>
    </source>
</evidence>
<evidence type="ECO:0000313" key="9">
    <source>
        <dbReference type="Proteomes" id="UP000694549"/>
    </source>
</evidence>
<dbReference type="Pfam" id="PF00149">
    <property type="entry name" value="Metallophos"/>
    <property type="match status" value="1"/>
</dbReference>
<dbReference type="InterPro" id="IPR006186">
    <property type="entry name" value="Ser/Thr-sp_prot-phosphatase"/>
</dbReference>
<evidence type="ECO:0000256" key="1">
    <source>
        <dbReference type="ARBA" id="ARBA00001936"/>
    </source>
</evidence>
<evidence type="ECO:0000259" key="7">
    <source>
        <dbReference type="PROSITE" id="PS00125"/>
    </source>
</evidence>
<evidence type="ECO:0000256" key="4">
    <source>
        <dbReference type="ARBA" id="ARBA00022801"/>
    </source>
</evidence>
<organism evidence="8 9">
    <name type="scientific">Anas zonorhyncha</name>
    <name type="common">Eastern spot-billed duck</name>
    <dbReference type="NCBI Taxonomy" id="75864"/>
    <lineage>
        <taxon>Eukaryota</taxon>
        <taxon>Metazoa</taxon>
        <taxon>Chordata</taxon>
        <taxon>Craniata</taxon>
        <taxon>Vertebrata</taxon>
        <taxon>Euteleostomi</taxon>
        <taxon>Archelosauria</taxon>
        <taxon>Archosauria</taxon>
        <taxon>Dinosauria</taxon>
        <taxon>Saurischia</taxon>
        <taxon>Theropoda</taxon>
        <taxon>Coelurosauria</taxon>
        <taxon>Aves</taxon>
        <taxon>Neognathae</taxon>
        <taxon>Galloanserae</taxon>
        <taxon>Anseriformes</taxon>
        <taxon>Anatidae</taxon>
        <taxon>Anatinae</taxon>
        <taxon>Anas</taxon>
    </lineage>
</organism>
<dbReference type="PANTHER" id="PTHR45668">
    <property type="entry name" value="SERINE/THREONINE-PROTEIN PHOSPHATASE 5-RELATED"/>
    <property type="match status" value="1"/>
</dbReference>
<dbReference type="InterPro" id="IPR013235">
    <property type="entry name" value="PPP_dom"/>
</dbReference>